<evidence type="ECO:0000313" key="12">
    <source>
        <dbReference type="Proteomes" id="UP000054097"/>
    </source>
</evidence>
<keyword evidence="5" id="KW-0479">Metal-binding</keyword>
<comment type="cofactor">
    <cofactor evidence="1">
        <name>Mn(2+)</name>
        <dbReference type="ChEBI" id="CHEBI:29035"/>
    </cofactor>
</comment>
<dbReference type="Proteomes" id="UP000054097">
    <property type="component" value="Unassembled WGS sequence"/>
</dbReference>
<evidence type="ECO:0000313" key="11">
    <source>
        <dbReference type="EMBL" id="KIM34127.1"/>
    </source>
</evidence>
<feature type="region of interest" description="Disordered" evidence="9">
    <location>
        <begin position="446"/>
        <end position="468"/>
    </location>
</feature>
<dbReference type="InterPro" id="IPR000086">
    <property type="entry name" value="NUDIX_hydrolase_dom"/>
</dbReference>
<dbReference type="PROSITE" id="PS51462">
    <property type="entry name" value="NUDIX"/>
    <property type="match status" value="1"/>
</dbReference>
<dbReference type="Gene3D" id="3.90.79.10">
    <property type="entry name" value="Nucleoside Triphosphate Pyrophosphohydrolase"/>
    <property type="match status" value="1"/>
</dbReference>
<dbReference type="HOGENOM" id="CLU_422209_0_0_1"/>
<feature type="compositionally biased region" description="Basic and acidic residues" evidence="9">
    <location>
        <begin position="279"/>
        <end position="290"/>
    </location>
</feature>
<feature type="compositionally biased region" description="Low complexity" evidence="9">
    <location>
        <begin position="409"/>
        <end position="420"/>
    </location>
</feature>
<evidence type="ECO:0000256" key="4">
    <source>
        <dbReference type="ARBA" id="ARBA00022490"/>
    </source>
</evidence>
<proteinExistence type="inferred from homology"/>
<comment type="subcellular location">
    <subcellularLocation>
        <location evidence="2">Cytoplasm</location>
    </subcellularLocation>
</comment>
<keyword evidence="7" id="KW-0694">RNA-binding</keyword>
<dbReference type="InterPro" id="IPR007722">
    <property type="entry name" value="DCP2_BoxA"/>
</dbReference>
<dbReference type="Pfam" id="PF05026">
    <property type="entry name" value="DCP2"/>
    <property type="match status" value="1"/>
</dbReference>
<reference evidence="12" key="2">
    <citation type="submission" date="2015-01" db="EMBL/GenBank/DDBJ databases">
        <title>Evolutionary Origins and Diversification of the Mycorrhizal Mutualists.</title>
        <authorList>
            <consortium name="DOE Joint Genome Institute"/>
            <consortium name="Mycorrhizal Genomics Consortium"/>
            <person name="Kohler A."/>
            <person name="Kuo A."/>
            <person name="Nagy L.G."/>
            <person name="Floudas D."/>
            <person name="Copeland A."/>
            <person name="Barry K.W."/>
            <person name="Cichocki N."/>
            <person name="Veneault-Fourrey C."/>
            <person name="LaButti K."/>
            <person name="Lindquist E.A."/>
            <person name="Lipzen A."/>
            <person name="Lundell T."/>
            <person name="Morin E."/>
            <person name="Murat C."/>
            <person name="Riley R."/>
            <person name="Ohm R."/>
            <person name="Sun H."/>
            <person name="Tunlid A."/>
            <person name="Henrissat B."/>
            <person name="Grigoriev I.V."/>
            <person name="Hibbett D.S."/>
            <person name="Martin F."/>
        </authorList>
    </citation>
    <scope>NUCLEOTIDE SEQUENCE [LARGE SCALE GENOMIC DNA]</scope>
    <source>
        <strain evidence="12">MAFF 305830</strain>
    </source>
</reference>
<sequence length="649" mass="71597">MPVSHQAWPLPVTSIDSFSYADLSLNDALEDLASRFIFNIPEWERNSMERVGFQVESAHWYYEDFVREQNPKFPTCSLKRFFGMLWGAVPLLNEWHEMHEEAFDRFVAYKGFVPVCGAIILNEACDKVLLVKGWKNSAGWGFPKGKINQNEGTMACAVREVLEETGFNIKDYVSEENCISVSIYSQVITLYIVHPVPEDTVFETRTRKEISRIEWFNLADLPGWGRARVPGKFFLINPFMQNLKSWVSHHKRGIQLQESNQYNAQTTTTTPKKGKKGKERPTHARPEHRISFQGTPLDFGQSRSFAFEDLSPNFSGDLLESLMSGQMAPPFRKPRPTSLQASVSSGSELSSGTKSGNQSAATSPELPRISNGSAKMRTPALTRSQTDSFQFDQVQRERTKNGGRPTPRSSISSASSASLSPVEARNEVSQKARDLLDLFAHDATRQTPLPVPRESNSHPQSNTMPSTTGHATEFISSPNSDAAAFMAAFRQSGGHEAPLTFNAPHNINLYQNIPPMGLSSPTGPGPYPGAMANSLPFGARPPVGMHTSTNQLLRMHPGGHPSLSYPVQSFPYRPSSVPLQDAMAHSQTSTPTQAIPSHSFNENPPANHSFNNAPPSGSNGARKTPASVPRNVPHAQQLLALFHESPSVS</sequence>
<dbReference type="InterPro" id="IPR020084">
    <property type="entry name" value="NUDIX_hydrolase_CS"/>
</dbReference>
<dbReference type="SUPFAM" id="SSF55811">
    <property type="entry name" value="Nudix"/>
    <property type="match status" value="1"/>
</dbReference>
<gene>
    <name evidence="11" type="ORF">M408DRAFT_325631</name>
</gene>
<dbReference type="GO" id="GO:0000932">
    <property type="term" value="C:P-body"/>
    <property type="evidence" value="ECO:0007669"/>
    <property type="project" value="TreeGrafter"/>
</dbReference>
<dbReference type="Gene3D" id="1.10.10.1050">
    <property type="entry name" value="Dcp2, box A domain"/>
    <property type="match status" value="1"/>
</dbReference>
<feature type="compositionally biased region" description="Polar residues" evidence="9">
    <location>
        <begin position="457"/>
        <end position="468"/>
    </location>
</feature>
<feature type="domain" description="Nudix hydrolase" evidence="10">
    <location>
        <begin position="111"/>
        <end position="241"/>
    </location>
</feature>
<evidence type="ECO:0000256" key="3">
    <source>
        <dbReference type="ARBA" id="ARBA00005279"/>
    </source>
</evidence>
<feature type="region of interest" description="Disordered" evidence="9">
    <location>
        <begin position="574"/>
        <end position="649"/>
    </location>
</feature>
<feature type="region of interest" description="Disordered" evidence="9">
    <location>
        <begin position="257"/>
        <end position="296"/>
    </location>
</feature>
<evidence type="ECO:0000256" key="9">
    <source>
        <dbReference type="SAM" id="MobiDB-lite"/>
    </source>
</evidence>
<protein>
    <recommendedName>
        <fullName evidence="10">Nudix hydrolase domain-containing protein</fullName>
    </recommendedName>
</protein>
<dbReference type="InterPro" id="IPR015797">
    <property type="entry name" value="NUDIX_hydrolase-like_dom_sf"/>
</dbReference>
<comment type="similarity">
    <text evidence="3">Belongs to the Nudix hydrolase family. DCP2 subfamily.</text>
</comment>
<dbReference type="InterPro" id="IPR036189">
    <property type="entry name" value="DCP2_BoxA_sf"/>
</dbReference>
<dbReference type="Pfam" id="PF00293">
    <property type="entry name" value="NUDIX"/>
    <property type="match status" value="1"/>
</dbReference>
<dbReference type="GO" id="GO:0140933">
    <property type="term" value="F:5'-(N(7)-methylguanosine 5'-triphospho)-[mRNA] hydrolase activity"/>
    <property type="evidence" value="ECO:0007669"/>
    <property type="project" value="InterPro"/>
</dbReference>
<evidence type="ECO:0000256" key="2">
    <source>
        <dbReference type="ARBA" id="ARBA00004496"/>
    </source>
</evidence>
<feature type="region of interest" description="Disordered" evidence="9">
    <location>
        <begin position="326"/>
        <end position="428"/>
    </location>
</feature>
<keyword evidence="6" id="KW-0378">Hydrolase</keyword>
<dbReference type="SUPFAM" id="SSF140586">
    <property type="entry name" value="Dcp2 domain-like"/>
    <property type="match status" value="1"/>
</dbReference>
<dbReference type="PANTHER" id="PTHR23114">
    <property type="entry name" value="M7GPPPN-MRNA HYDROLASE"/>
    <property type="match status" value="1"/>
</dbReference>
<evidence type="ECO:0000259" key="10">
    <source>
        <dbReference type="PROSITE" id="PS51462"/>
    </source>
</evidence>
<evidence type="ECO:0000256" key="5">
    <source>
        <dbReference type="ARBA" id="ARBA00022723"/>
    </source>
</evidence>
<evidence type="ECO:0000256" key="6">
    <source>
        <dbReference type="ARBA" id="ARBA00022801"/>
    </source>
</evidence>
<dbReference type="FunFam" id="3.90.79.10:FF:000003">
    <property type="entry name" value="M7GpppN-mRNA hydrolase isoform 2"/>
    <property type="match status" value="1"/>
</dbReference>
<dbReference type="STRING" id="933852.A0A0C2XZ56"/>
<dbReference type="GO" id="GO:0003723">
    <property type="term" value="F:RNA binding"/>
    <property type="evidence" value="ECO:0007669"/>
    <property type="project" value="UniProtKB-KW"/>
</dbReference>
<dbReference type="OrthoDB" id="18996at2759"/>
<dbReference type="GO" id="GO:0000290">
    <property type="term" value="P:deadenylation-dependent decapping of nuclear-transcribed mRNA"/>
    <property type="evidence" value="ECO:0007669"/>
    <property type="project" value="InterPro"/>
</dbReference>
<dbReference type="GO" id="GO:0000184">
    <property type="term" value="P:nuclear-transcribed mRNA catabolic process, nonsense-mediated decay"/>
    <property type="evidence" value="ECO:0007669"/>
    <property type="project" value="InterPro"/>
</dbReference>
<feature type="compositionally biased region" description="Polar residues" evidence="9">
    <location>
        <begin position="585"/>
        <end position="621"/>
    </location>
</feature>
<feature type="compositionally biased region" description="Polar residues" evidence="9">
    <location>
        <begin position="381"/>
        <end position="393"/>
    </location>
</feature>
<evidence type="ECO:0000256" key="1">
    <source>
        <dbReference type="ARBA" id="ARBA00001936"/>
    </source>
</evidence>
<organism evidence="11 12">
    <name type="scientific">Serendipita vermifera MAFF 305830</name>
    <dbReference type="NCBI Taxonomy" id="933852"/>
    <lineage>
        <taxon>Eukaryota</taxon>
        <taxon>Fungi</taxon>
        <taxon>Dikarya</taxon>
        <taxon>Basidiomycota</taxon>
        <taxon>Agaricomycotina</taxon>
        <taxon>Agaricomycetes</taxon>
        <taxon>Sebacinales</taxon>
        <taxon>Serendipitaceae</taxon>
        <taxon>Serendipita</taxon>
    </lineage>
</organism>
<keyword evidence="8" id="KW-0464">Manganese</keyword>
<evidence type="ECO:0000256" key="7">
    <source>
        <dbReference type="ARBA" id="ARBA00022884"/>
    </source>
</evidence>
<dbReference type="InterPro" id="IPR044099">
    <property type="entry name" value="Dcp2_NUDIX"/>
</dbReference>
<dbReference type="GO" id="GO:0030145">
    <property type="term" value="F:manganese ion binding"/>
    <property type="evidence" value="ECO:0007669"/>
    <property type="project" value="InterPro"/>
</dbReference>
<dbReference type="SMART" id="SM01125">
    <property type="entry name" value="DCP2"/>
    <property type="match status" value="1"/>
</dbReference>
<keyword evidence="4" id="KW-0963">Cytoplasm</keyword>
<name>A0A0C2XZ56_SERVB</name>
<accession>A0A0C2XZ56</accession>
<dbReference type="AlphaFoldDB" id="A0A0C2XZ56"/>
<feature type="compositionally biased region" description="Low complexity" evidence="9">
    <location>
        <begin position="338"/>
        <end position="356"/>
    </location>
</feature>
<reference evidence="11 12" key="1">
    <citation type="submission" date="2014-04" db="EMBL/GenBank/DDBJ databases">
        <authorList>
            <consortium name="DOE Joint Genome Institute"/>
            <person name="Kuo A."/>
            <person name="Zuccaro A."/>
            <person name="Kohler A."/>
            <person name="Nagy L.G."/>
            <person name="Floudas D."/>
            <person name="Copeland A."/>
            <person name="Barry K.W."/>
            <person name="Cichocki N."/>
            <person name="Veneault-Fourrey C."/>
            <person name="LaButti K."/>
            <person name="Lindquist E.A."/>
            <person name="Lipzen A."/>
            <person name="Lundell T."/>
            <person name="Morin E."/>
            <person name="Murat C."/>
            <person name="Sun H."/>
            <person name="Tunlid A."/>
            <person name="Henrissat B."/>
            <person name="Grigoriev I.V."/>
            <person name="Hibbett D.S."/>
            <person name="Martin F."/>
            <person name="Nordberg H.P."/>
            <person name="Cantor M.N."/>
            <person name="Hua S.X."/>
        </authorList>
    </citation>
    <scope>NUCLEOTIDE SEQUENCE [LARGE SCALE GENOMIC DNA]</scope>
    <source>
        <strain evidence="11 12">MAFF 305830</strain>
    </source>
</reference>
<evidence type="ECO:0000256" key="8">
    <source>
        <dbReference type="ARBA" id="ARBA00023211"/>
    </source>
</evidence>
<keyword evidence="12" id="KW-1185">Reference proteome</keyword>
<dbReference type="CDD" id="cd03672">
    <property type="entry name" value="NUDIX_Dcp2p_Nudt20"/>
    <property type="match status" value="1"/>
</dbReference>
<dbReference type="PROSITE" id="PS00893">
    <property type="entry name" value="NUDIX_BOX"/>
    <property type="match status" value="1"/>
</dbReference>
<dbReference type="PANTHER" id="PTHR23114:SF17">
    <property type="entry name" value="M7GPPPN-MRNA HYDROLASE"/>
    <property type="match status" value="1"/>
</dbReference>
<dbReference type="EMBL" id="KN824277">
    <property type="protein sequence ID" value="KIM34127.1"/>
    <property type="molecule type" value="Genomic_DNA"/>
</dbReference>